<organism evidence="5 6">
    <name type="scientific">Candidatus Undinarchaeum marinum</name>
    <dbReference type="NCBI Taxonomy" id="2756141"/>
    <lineage>
        <taxon>Archaea</taxon>
        <taxon>Candidatus Undinarchaeota</taxon>
        <taxon>Candidatus Undinarchaeia</taxon>
        <taxon>Candidatus Undinarchaeales</taxon>
        <taxon>Candidatus Undinarchaeaceae</taxon>
        <taxon>Candidatus Undinarchaeum</taxon>
    </lineage>
</organism>
<gene>
    <name evidence="5" type="ORF">H1011_00900</name>
</gene>
<dbReference type="EMBL" id="DVAD01000007">
    <property type="protein sequence ID" value="HIJ99367.1"/>
    <property type="molecule type" value="Genomic_DNA"/>
</dbReference>
<dbReference type="InterPro" id="IPR029056">
    <property type="entry name" value="Ribokinase-like"/>
</dbReference>
<comment type="caution">
    <text evidence="5">The sequence shown here is derived from an EMBL/GenBank/DDBJ whole genome shotgun (WGS) entry which is preliminary data.</text>
</comment>
<evidence type="ECO:0000256" key="1">
    <source>
        <dbReference type="ARBA" id="ARBA00010688"/>
    </source>
</evidence>
<keyword evidence="2" id="KW-0808">Transferase</keyword>
<dbReference type="Pfam" id="PF00294">
    <property type="entry name" value="PfkB"/>
    <property type="match status" value="1"/>
</dbReference>
<protein>
    <submittedName>
        <fullName evidence="5">Carbohydrate kinase family protein</fullName>
    </submittedName>
</protein>
<keyword evidence="3 5" id="KW-0418">Kinase</keyword>
<dbReference type="GO" id="GO:0016301">
    <property type="term" value="F:kinase activity"/>
    <property type="evidence" value="ECO:0007669"/>
    <property type="project" value="UniProtKB-KW"/>
</dbReference>
<name>A0A832UZ36_9ARCH</name>
<accession>A0A832UZ36</accession>
<dbReference type="PANTHER" id="PTHR43085">
    <property type="entry name" value="HEXOKINASE FAMILY MEMBER"/>
    <property type="match status" value="1"/>
</dbReference>
<dbReference type="InterPro" id="IPR011611">
    <property type="entry name" value="PfkB_dom"/>
</dbReference>
<evidence type="ECO:0000259" key="4">
    <source>
        <dbReference type="Pfam" id="PF00294"/>
    </source>
</evidence>
<dbReference type="Gene3D" id="3.40.1190.20">
    <property type="match status" value="1"/>
</dbReference>
<evidence type="ECO:0000256" key="2">
    <source>
        <dbReference type="ARBA" id="ARBA00022679"/>
    </source>
</evidence>
<dbReference type="InterPro" id="IPR050306">
    <property type="entry name" value="PfkB_Carbo_kinase"/>
</dbReference>
<evidence type="ECO:0000313" key="6">
    <source>
        <dbReference type="Proteomes" id="UP000604391"/>
    </source>
</evidence>
<dbReference type="Proteomes" id="UP000604391">
    <property type="component" value="Unassembled WGS sequence"/>
</dbReference>
<evidence type="ECO:0000256" key="3">
    <source>
        <dbReference type="ARBA" id="ARBA00022777"/>
    </source>
</evidence>
<evidence type="ECO:0000313" key="5">
    <source>
        <dbReference type="EMBL" id="HIJ99367.1"/>
    </source>
</evidence>
<reference evidence="5 6" key="1">
    <citation type="journal article" name="Nat. Commun.">
        <title>Undinarchaeota illuminate DPANN phylogeny and the impact of gene transfer on archaeal evolution.</title>
        <authorList>
            <person name="Dombrowski N."/>
            <person name="Williams T.A."/>
            <person name="Sun J."/>
            <person name="Woodcroft B.J."/>
            <person name="Lee J.H."/>
            <person name="Minh B.Q."/>
            <person name="Rinke C."/>
            <person name="Spang A."/>
        </authorList>
    </citation>
    <scope>NUCLEOTIDE SEQUENCE [LARGE SCALE GENOMIC DNA]</scope>
    <source>
        <strain evidence="5">MAG_bin17</strain>
    </source>
</reference>
<keyword evidence="6" id="KW-1185">Reference proteome</keyword>
<dbReference type="PANTHER" id="PTHR43085:SF57">
    <property type="entry name" value="CARBOHYDRATE KINASE PFKB DOMAIN-CONTAINING PROTEIN"/>
    <property type="match status" value="1"/>
</dbReference>
<comment type="similarity">
    <text evidence="1">Belongs to the carbohydrate kinase PfkB family.</text>
</comment>
<feature type="domain" description="Carbohydrate kinase PfkB" evidence="4">
    <location>
        <begin position="7"/>
        <end position="278"/>
    </location>
</feature>
<dbReference type="AlphaFoldDB" id="A0A832UZ36"/>
<sequence length="312" mass="34348">MASKFDLVTVGNISIDTILVDKKCYRVPGGSAAAVATAAVANSSKCGIVSKLGRDYPSKWLDELKKSGVDASGLGKKKTSTRFELSYNRNKRLIKFNEVFSSDAVLSFSDMPDSYRNARQIHLSAAKPQHQENFLESLSNRKNQSVSLTLWSTYSDSYTDNFINLLKKTDVLFCNNHEISSISNEENIYDAVKVVQKKGPKIIVLTKGELGSAICTSRKIHLFPALKTSRTDTTGCGDSFAGGFISEYLRTGNVARAGWVGSALASFTMQKSGAWFPLDIQREKILKTVKRAKEAHASNGKRKTKGTLLDYF</sequence>
<proteinExistence type="inferred from homology"/>
<dbReference type="SUPFAM" id="SSF53613">
    <property type="entry name" value="Ribokinase-like"/>
    <property type="match status" value="1"/>
</dbReference>